<dbReference type="RefSeq" id="WP_044214748.1">
    <property type="nucleotide sequence ID" value="NZ_AP031410.1"/>
</dbReference>
<keyword evidence="3" id="KW-0813">Transport</keyword>
<feature type="signal peptide" evidence="8">
    <location>
        <begin position="1"/>
        <end position="28"/>
    </location>
</feature>
<dbReference type="PANTHER" id="PTHR30026:SF20">
    <property type="entry name" value="OUTER MEMBRANE PROTEIN TOLC"/>
    <property type="match status" value="1"/>
</dbReference>
<keyword evidence="6" id="KW-0472">Membrane</keyword>
<evidence type="ECO:0000256" key="8">
    <source>
        <dbReference type="SAM" id="SignalP"/>
    </source>
</evidence>
<keyword evidence="8" id="KW-0732">Signal</keyword>
<feature type="chain" id="PRO_5041081064" evidence="8">
    <location>
        <begin position="29"/>
        <end position="469"/>
    </location>
</feature>
<evidence type="ECO:0000256" key="1">
    <source>
        <dbReference type="ARBA" id="ARBA00004442"/>
    </source>
</evidence>
<dbReference type="PANTHER" id="PTHR30026">
    <property type="entry name" value="OUTER MEMBRANE PROTEIN TOLC"/>
    <property type="match status" value="1"/>
</dbReference>
<keyword evidence="7" id="KW-0998">Cell outer membrane</keyword>
<sequence>MERVFISKKRMWMVVMLLPSLFFSTVKAQEVLTLDLEKALEIALSENPTVKVADKEIEKKKYAQKGSYAALFPQVSFTADYTRTLKKQVMYMDGFDMGSGEGSGETGGAGGSAGMESIDMSKGIEVGRDNNWTTGFNASMPLVNATLWKSLSISALDVELSIEQARSSKISMVNQVKKSFYAVLLANDSYRVFKESYDNAMENYLDIKKKYEQGTVAEYDLIRADVTVKNSEPNMLQAENSLVLAKWQLKALMGMDLEQEIDCTGQLADFESVLFADYIATDTTLTANSDLKQIDLQAQQLKKTLLMQKFDYLPTLSLTGMYQWNAMNNDFKFKNYNWTPYSIIGVSLSIPIFSGGSKYHTIKQTQVSIHQMDLQREDTKRNLQLAVKQYLDNMKTCVKQFDAAQKGVEQANRGYKIAQKRYDTGGGTLLEMNDAELALTQAKLNLNQSIYNYMVAKSDMEKVLGQETY</sequence>
<reference evidence="9 10" key="1">
    <citation type="submission" date="2015-06" db="EMBL/GenBank/DDBJ databases">
        <title>Draft Genome Sequence of Parabacteroides goldsteinii with Putative Novel Metallo-Beta-Lactamases Isolated from a Blood Culture from a Human Patient.</title>
        <authorList>
            <person name="Krogh T.J."/>
            <person name="Agergaard C.N."/>
            <person name="Moller-Jensen J."/>
            <person name="Justesen U.S."/>
        </authorList>
    </citation>
    <scope>NUCLEOTIDE SEQUENCE [LARGE SCALE GENOMIC DNA]</scope>
    <source>
        <strain evidence="9 10">910340</strain>
    </source>
</reference>
<dbReference type="Gene3D" id="1.20.1600.10">
    <property type="entry name" value="Outer membrane efflux proteins (OEP)"/>
    <property type="match status" value="1"/>
</dbReference>
<evidence type="ECO:0000256" key="7">
    <source>
        <dbReference type="ARBA" id="ARBA00023237"/>
    </source>
</evidence>
<evidence type="ECO:0000313" key="9">
    <source>
        <dbReference type="EMBL" id="KMM32894.1"/>
    </source>
</evidence>
<evidence type="ECO:0000313" key="10">
    <source>
        <dbReference type="Proteomes" id="UP000036166"/>
    </source>
</evidence>
<keyword evidence="5" id="KW-0812">Transmembrane</keyword>
<evidence type="ECO:0000256" key="4">
    <source>
        <dbReference type="ARBA" id="ARBA00022452"/>
    </source>
</evidence>
<comment type="subcellular location">
    <subcellularLocation>
        <location evidence="1">Cell outer membrane</location>
    </subcellularLocation>
</comment>
<dbReference type="GeneID" id="69981319"/>
<dbReference type="AlphaFoldDB" id="A0A0J6CL70"/>
<dbReference type="Pfam" id="PF02321">
    <property type="entry name" value="OEP"/>
    <property type="match status" value="2"/>
</dbReference>
<dbReference type="InterPro" id="IPR003423">
    <property type="entry name" value="OMP_efflux"/>
</dbReference>
<evidence type="ECO:0000256" key="2">
    <source>
        <dbReference type="ARBA" id="ARBA00007613"/>
    </source>
</evidence>
<dbReference type="InterPro" id="IPR051906">
    <property type="entry name" value="TolC-like"/>
</dbReference>
<dbReference type="PATRIC" id="fig|328812.4.peg.3803"/>
<dbReference type="GO" id="GO:0015562">
    <property type="term" value="F:efflux transmembrane transporter activity"/>
    <property type="evidence" value="ECO:0007669"/>
    <property type="project" value="InterPro"/>
</dbReference>
<dbReference type="EMBL" id="LFJV01000048">
    <property type="protein sequence ID" value="KMM32894.1"/>
    <property type="molecule type" value="Genomic_DNA"/>
</dbReference>
<dbReference type="GO" id="GO:0015288">
    <property type="term" value="F:porin activity"/>
    <property type="evidence" value="ECO:0007669"/>
    <property type="project" value="TreeGrafter"/>
</dbReference>
<gene>
    <name evidence="9" type="ORF">ACM15_14850</name>
</gene>
<proteinExistence type="inferred from homology"/>
<comment type="similarity">
    <text evidence="2">Belongs to the outer membrane factor (OMF) (TC 1.B.17) family.</text>
</comment>
<evidence type="ECO:0000256" key="6">
    <source>
        <dbReference type="ARBA" id="ARBA00023136"/>
    </source>
</evidence>
<keyword evidence="4" id="KW-1134">Transmembrane beta strand</keyword>
<comment type="caution">
    <text evidence="9">The sequence shown here is derived from an EMBL/GenBank/DDBJ whole genome shotgun (WGS) entry which is preliminary data.</text>
</comment>
<dbReference type="GO" id="GO:1990281">
    <property type="term" value="C:efflux pump complex"/>
    <property type="evidence" value="ECO:0007669"/>
    <property type="project" value="TreeGrafter"/>
</dbReference>
<dbReference type="GO" id="GO:0009279">
    <property type="term" value="C:cell outer membrane"/>
    <property type="evidence" value="ECO:0007669"/>
    <property type="project" value="UniProtKB-SubCell"/>
</dbReference>
<name>A0A0J6CL70_9BACT</name>
<organism evidence="9 10">
    <name type="scientific">Parabacteroides goldsteinii</name>
    <dbReference type="NCBI Taxonomy" id="328812"/>
    <lineage>
        <taxon>Bacteria</taxon>
        <taxon>Pseudomonadati</taxon>
        <taxon>Bacteroidota</taxon>
        <taxon>Bacteroidia</taxon>
        <taxon>Bacteroidales</taxon>
        <taxon>Tannerellaceae</taxon>
        <taxon>Parabacteroides</taxon>
    </lineage>
</organism>
<evidence type="ECO:0000256" key="3">
    <source>
        <dbReference type="ARBA" id="ARBA00022448"/>
    </source>
</evidence>
<dbReference type="Proteomes" id="UP000036166">
    <property type="component" value="Unassembled WGS sequence"/>
</dbReference>
<dbReference type="SUPFAM" id="SSF56954">
    <property type="entry name" value="Outer membrane efflux proteins (OEP)"/>
    <property type="match status" value="1"/>
</dbReference>
<accession>A0A0J6CL70</accession>
<protein>
    <submittedName>
        <fullName evidence="9">Transporter</fullName>
    </submittedName>
</protein>
<evidence type="ECO:0000256" key="5">
    <source>
        <dbReference type="ARBA" id="ARBA00022692"/>
    </source>
</evidence>